<reference evidence="8" key="1">
    <citation type="submission" date="2021-02" db="EMBL/GenBank/DDBJ databases">
        <title>Natronogracilivirga saccharolytica gen. nov. sp. nov. a new anaerobic, haloalkiliphilic carbohydrate-fermenting bacterium from soda lake and proposing of Cyclonatronumiaceae fam. nov. in the phylum Balneolaeota.</title>
        <authorList>
            <person name="Zhilina T.N."/>
            <person name="Sorokin D.Y."/>
            <person name="Zavarzina D.G."/>
            <person name="Toshchakov S.V."/>
            <person name="Kublanov I.V."/>
        </authorList>
    </citation>
    <scope>NUCLEOTIDE SEQUENCE</scope>
    <source>
        <strain evidence="8">Z-1702</strain>
    </source>
</reference>
<proteinExistence type="inferred from homology"/>
<dbReference type="PANTHER" id="PTHR46986">
    <property type="entry name" value="ENDORIBONUCLEASE YBEY, CHLOROPLASTIC"/>
    <property type="match status" value="1"/>
</dbReference>
<sequence>MDLPLSEDQLNKIISLLQSYEGQTFRDLETVFVDEEHIQQLNRDYLNHDYVTDIITFPYNENDEEPEGTLFCCLPRIKSQASEYGSTYETELIRVVIHGLLHLLGYGDRTQQEKDEMRKREDKYINLYMDA</sequence>
<dbReference type="GO" id="GO:0004222">
    <property type="term" value="F:metalloendopeptidase activity"/>
    <property type="evidence" value="ECO:0007669"/>
    <property type="project" value="InterPro"/>
</dbReference>
<dbReference type="GO" id="GO:0005737">
    <property type="term" value="C:cytoplasm"/>
    <property type="evidence" value="ECO:0007669"/>
    <property type="project" value="UniProtKB-SubCell"/>
</dbReference>
<evidence type="ECO:0000256" key="6">
    <source>
        <dbReference type="ARBA" id="ARBA00022833"/>
    </source>
</evidence>
<evidence type="ECO:0000313" key="8">
    <source>
        <dbReference type="EMBL" id="MBP3192398.1"/>
    </source>
</evidence>
<dbReference type="GO" id="GO:0004521">
    <property type="term" value="F:RNA endonuclease activity"/>
    <property type="evidence" value="ECO:0007669"/>
    <property type="project" value="UniProtKB-UniRule"/>
</dbReference>
<feature type="binding site" evidence="7">
    <location>
        <position position="98"/>
    </location>
    <ligand>
        <name>Zn(2+)</name>
        <dbReference type="ChEBI" id="CHEBI:29105"/>
        <note>catalytic</note>
    </ligand>
</feature>
<evidence type="ECO:0000256" key="1">
    <source>
        <dbReference type="ARBA" id="ARBA00010875"/>
    </source>
</evidence>
<evidence type="ECO:0000256" key="3">
    <source>
        <dbReference type="ARBA" id="ARBA00022723"/>
    </source>
</evidence>
<organism evidence="8 9">
    <name type="scientific">Natronogracilivirga saccharolytica</name>
    <dbReference type="NCBI Taxonomy" id="2812953"/>
    <lineage>
        <taxon>Bacteria</taxon>
        <taxon>Pseudomonadati</taxon>
        <taxon>Balneolota</taxon>
        <taxon>Balneolia</taxon>
        <taxon>Balneolales</taxon>
        <taxon>Cyclonatronaceae</taxon>
        <taxon>Natronogracilivirga</taxon>
    </lineage>
</organism>
<dbReference type="Proteomes" id="UP000673975">
    <property type="component" value="Unassembled WGS sequence"/>
</dbReference>
<keyword evidence="9" id="KW-1185">Reference proteome</keyword>
<keyword evidence="7" id="KW-0690">Ribosome biogenesis</keyword>
<keyword evidence="5 7" id="KW-0378">Hydrolase</keyword>
<dbReference type="EMBL" id="JAFIDN010000004">
    <property type="protein sequence ID" value="MBP3192398.1"/>
    <property type="molecule type" value="Genomic_DNA"/>
</dbReference>
<dbReference type="AlphaFoldDB" id="A0A8J7S8S0"/>
<dbReference type="HAMAP" id="MF_00009">
    <property type="entry name" value="Endoribonucl_YbeY"/>
    <property type="match status" value="1"/>
</dbReference>
<comment type="caution">
    <text evidence="8">The sequence shown here is derived from an EMBL/GenBank/DDBJ whole genome shotgun (WGS) entry which is preliminary data.</text>
</comment>
<evidence type="ECO:0000256" key="4">
    <source>
        <dbReference type="ARBA" id="ARBA00022759"/>
    </source>
</evidence>
<protein>
    <recommendedName>
        <fullName evidence="7">Endoribonuclease YbeY</fullName>
        <ecNumber evidence="7">3.1.-.-</ecNumber>
    </recommendedName>
</protein>
<dbReference type="PROSITE" id="PS01306">
    <property type="entry name" value="UPF0054"/>
    <property type="match status" value="1"/>
</dbReference>
<comment type="function">
    <text evidence="7">Single strand-specific metallo-endoribonuclease involved in late-stage 70S ribosome quality control and in maturation of the 3' terminus of the 16S rRNA.</text>
</comment>
<dbReference type="Pfam" id="PF02130">
    <property type="entry name" value="YbeY"/>
    <property type="match status" value="1"/>
</dbReference>
<accession>A0A8J7S8S0</accession>
<dbReference type="Gene3D" id="3.40.390.30">
    <property type="entry name" value="Metalloproteases ('zincins'), catalytic domain"/>
    <property type="match status" value="1"/>
</dbReference>
<dbReference type="GO" id="GO:0008270">
    <property type="term" value="F:zinc ion binding"/>
    <property type="evidence" value="ECO:0007669"/>
    <property type="project" value="UniProtKB-UniRule"/>
</dbReference>
<dbReference type="GO" id="GO:0006364">
    <property type="term" value="P:rRNA processing"/>
    <property type="evidence" value="ECO:0007669"/>
    <property type="project" value="UniProtKB-UniRule"/>
</dbReference>
<dbReference type="InterPro" id="IPR020549">
    <property type="entry name" value="YbeY_CS"/>
</dbReference>
<name>A0A8J7S8S0_9BACT</name>
<keyword evidence="4 7" id="KW-0255">Endonuclease</keyword>
<dbReference type="InterPro" id="IPR023091">
    <property type="entry name" value="MetalPrtase_cat_dom_sf_prd"/>
</dbReference>
<dbReference type="NCBIfam" id="TIGR00043">
    <property type="entry name" value="rRNA maturation RNase YbeY"/>
    <property type="match status" value="1"/>
</dbReference>
<feature type="binding site" evidence="7">
    <location>
        <position position="102"/>
    </location>
    <ligand>
        <name>Zn(2+)</name>
        <dbReference type="ChEBI" id="CHEBI:29105"/>
        <note>catalytic</note>
    </ligand>
</feature>
<dbReference type="EC" id="3.1.-.-" evidence="7"/>
<keyword evidence="7" id="KW-0963">Cytoplasm</keyword>
<comment type="subcellular location">
    <subcellularLocation>
        <location evidence="7">Cytoplasm</location>
    </subcellularLocation>
</comment>
<comment type="cofactor">
    <cofactor evidence="7">
        <name>Zn(2+)</name>
        <dbReference type="ChEBI" id="CHEBI:29105"/>
    </cofactor>
    <text evidence="7">Binds 1 zinc ion.</text>
</comment>
<keyword evidence="3 7" id="KW-0479">Metal-binding</keyword>
<keyword evidence="6 7" id="KW-0862">Zinc</keyword>
<dbReference type="PANTHER" id="PTHR46986:SF1">
    <property type="entry name" value="ENDORIBONUCLEASE YBEY, CHLOROPLASTIC"/>
    <property type="match status" value="1"/>
</dbReference>
<evidence type="ECO:0000256" key="7">
    <source>
        <dbReference type="HAMAP-Rule" id="MF_00009"/>
    </source>
</evidence>
<dbReference type="SUPFAM" id="SSF55486">
    <property type="entry name" value="Metalloproteases ('zincins'), catalytic domain"/>
    <property type="match status" value="1"/>
</dbReference>
<comment type="similarity">
    <text evidence="1 7">Belongs to the endoribonuclease YbeY family.</text>
</comment>
<dbReference type="RefSeq" id="WP_210511299.1">
    <property type="nucleotide sequence ID" value="NZ_JAFIDN010000004.1"/>
</dbReference>
<evidence type="ECO:0000256" key="5">
    <source>
        <dbReference type="ARBA" id="ARBA00022801"/>
    </source>
</evidence>
<feature type="binding site" evidence="7">
    <location>
        <position position="108"/>
    </location>
    <ligand>
        <name>Zn(2+)</name>
        <dbReference type="ChEBI" id="CHEBI:29105"/>
        <note>catalytic</note>
    </ligand>
</feature>
<keyword evidence="7" id="KW-0698">rRNA processing</keyword>
<evidence type="ECO:0000313" key="9">
    <source>
        <dbReference type="Proteomes" id="UP000673975"/>
    </source>
</evidence>
<dbReference type="InterPro" id="IPR002036">
    <property type="entry name" value="YbeY"/>
</dbReference>
<keyword evidence="2 7" id="KW-0540">Nuclease</keyword>
<evidence type="ECO:0000256" key="2">
    <source>
        <dbReference type="ARBA" id="ARBA00022722"/>
    </source>
</evidence>
<gene>
    <name evidence="7 8" type="primary">ybeY</name>
    <name evidence="8" type="ORF">NATSA_06970</name>
</gene>